<evidence type="ECO:0000256" key="13">
    <source>
        <dbReference type="PIRSR" id="PIRSR001461-2"/>
    </source>
</evidence>
<name>A0A0B4S1X5_9FIRM</name>
<dbReference type="PROSITE" id="PS01086">
    <property type="entry name" value="RIBUL_P_3_EPIMER_2"/>
    <property type="match status" value="1"/>
</dbReference>
<keyword evidence="9 10" id="KW-0413">Isomerase</keyword>
<feature type="binding site" evidence="14">
    <location>
        <position position="176"/>
    </location>
    <ligand>
        <name>substrate</name>
    </ligand>
</feature>
<feature type="binding site" evidence="10 13">
    <location>
        <position position="32"/>
    </location>
    <ligand>
        <name>a divalent metal cation</name>
        <dbReference type="ChEBI" id="CHEBI:60240"/>
    </ligand>
</feature>
<evidence type="ECO:0000256" key="4">
    <source>
        <dbReference type="ARBA" id="ARBA00001947"/>
    </source>
</evidence>
<dbReference type="Proteomes" id="UP000031386">
    <property type="component" value="Chromosome"/>
</dbReference>
<comment type="catalytic activity">
    <reaction evidence="1 10 11">
        <text>D-ribulose 5-phosphate = D-xylulose 5-phosphate</text>
        <dbReference type="Rhea" id="RHEA:13677"/>
        <dbReference type="ChEBI" id="CHEBI:57737"/>
        <dbReference type="ChEBI" id="CHEBI:58121"/>
        <dbReference type="EC" id="5.1.3.1"/>
    </reaction>
</comment>
<dbReference type="GO" id="GO:0019323">
    <property type="term" value="P:pentose catabolic process"/>
    <property type="evidence" value="ECO:0007669"/>
    <property type="project" value="UniProtKB-UniRule"/>
</dbReference>
<feature type="binding site" evidence="10 13">
    <location>
        <position position="65"/>
    </location>
    <ligand>
        <name>a divalent metal cation</name>
        <dbReference type="ChEBI" id="CHEBI:60240"/>
    </ligand>
</feature>
<keyword evidence="16" id="KW-1185">Reference proteome</keyword>
<dbReference type="PIRSF" id="PIRSF001461">
    <property type="entry name" value="RPE"/>
    <property type="match status" value="1"/>
</dbReference>
<dbReference type="InterPro" id="IPR026019">
    <property type="entry name" value="Ribul_P_3_epim"/>
</dbReference>
<comment type="cofactor">
    <cofactor evidence="2">
        <name>Mn(2+)</name>
        <dbReference type="ChEBI" id="CHEBI:29035"/>
    </cofactor>
</comment>
<dbReference type="CDD" id="cd00429">
    <property type="entry name" value="RPE"/>
    <property type="match status" value="1"/>
</dbReference>
<dbReference type="FunFam" id="3.20.20.70:FF:000004">
    <property type="entry name" value="Ribulose-phosphate 3-epimerase"/>
    <property type="match status" value="1"/>
</dbReference>
<comment type="similarity">
    <text evidence="6 10 11">Belongs to the ribulose-phosphate 3-epimerase family.</text>
</comment>
<comment type="pathway">
    <text evidence="10">Carbohydrate degradation.</text>
</comment>
<feature type="active site" description="Proton donor" evidence="10 12">
    <location>
        <position position="174"/>
    </location>
</feature>
<dbReference type="Pfam" id="PF00834">
    <property type="entry name" value="Ribul_P_3_epim"/>
    <property type="match status" value="1"/>
</dbReference>
<dbReference type="PANTHER" id="PTHR11749">
    <property type="entry name" value="RIBULOSE-5-PHOSPHATE-3-EPIMERASE"/>
    <property type="match status" value="1"/>
</dbReference>
<feature type="binding site" evidence="10 14">
    <location>
        <position position="7"/>
    </location>
    <ligand>
        <name>substrate</name>
    </ligand>
</feature>
<evidence type="ECO:0000256" key="5">
    <source>
        <dbReference type="ARBA" id="ARBA00001954"/>
    </source>
</evidence>
<dbReference type="PROSITE" id="PS01085">
    <property type="entry name" value="RIBUL_P_3_EPIMER_1"/>
    <property type="match status" value="1"/>
</dbReference>
<reference evidence="15 16" key="1">
    <citation type="submission" date="2014-10" db="EMBL/GenBank/DDBJ databases">
        <title>Complete genome sequence of Parvimonas micra KCOM 1535 (= ChDC B708).</title>
        <authorList>
            <person name="Kook J.-K."/>
            <person name="Park S.-N."/>
            <person name="Lim Y.K."/>
            <person name="Roh H."/>
        </authorList>
    </citation>
    <scope>NUCLEOTIDE SEQUENCE [LARGE SCALE GENOMIC DNA]</scope>
    <source>
        <strain evidence="16">KCOM 1535 / ChDC B708</strain>
    </source>
</reference>
<dbReference type="AlphaFoldDB" id="A0A0B4S1X5"/>
<dbReference type="GO" id="GO:0006098">
    <property type="term" value="P:pentose-phosphate shunt"/>
    <property type="evidence" value="ECO:0007669"/>
    <property type="project" value="UniProtKB-UniRule"/>
</dbReference>
<keyword evidence="13" id="KW-0170">Cobalt</keyword>
<evidence type="ECO:0000256" key="12">
    <source>
        <dbReference type="PIRSR" id="PIRSR001461-1"/>
    </source>
</evidence>
<keyword evidence="13" id="KW-0862">Zinc</keyword>
<gene>
    <name evidence="10" type="primary">rpe</name>
    <name evidence="15" type="ORF">NW74_05485</name>
</gene>
<feature type="binding site" evidence="10 13">
    <location>
        <position position="174"/>
    </location>
    <ligand>
        <name>a divalent metal cation</name>
        <dbReference type="ChEBI" id="CHEBI:60240"/>
    </ligand>
</feature>
<keyword evidence="13" id="KW-0464">Manganese</keyword>
<dbReference type="OrthoDB" id="1645589at2"/>
<dbReference type="KEGG" id="pmic:NW74_05485"/>
<dbReference type="NCBIfam" id="NF004076">
    <property type="entry name" value="PRK05581.1-4"/>
    <property type="match status" value="1"/>
</dbReference>
<organism evidence="15 16">
    <name type="scientific">Parvimonas micra</name>
    <dbReference type="NCBI Taxonomy" id="33033"/>
    <lineage>
        <taxon>Bacteria</taxon>
        <taxon>Bacillati</taxon>
        <taxon>Bacillota</taxon>
        <taxon>Tissierellia</taxon>
        <taxon>Tissierellales</taxon>
        <taxon>Peptoniphilaceae</taxon>
        <taxon>Parvimonas</taxon>
    </lineage>
</organism>
<dbReference type="Gene3D" id="3.20.20.70">
    <property type="entry name" value="Aldolase class I"/>
    <property type="match status" value="1"/>
</dbReference>
<evidence type="ECO:0000256" key="7">
    <source>
        <dbReference type="ARBA" id="ARBA00013188"/>
    </source>
</evidence>
<evidence type="ECO:0000256" key="10">
    <source>
        <dbReference type="HAMAP-Rule" id="MF_02227"/>
    </source>
</evidence>
<comment type="function">
    <text evidence="10">Catalyzes the reversible epimerization of D-ribulose 5-phosphate to D-xylulose 5-phosphate.</text>
</comment>
<feature type="binding site" evidence="10 14">
    <location>
        <position position="65"/>
    </location>
    <ligand>
        <name>substrate</name>
    </ligand>
</feature>
<comment type="cofactor">
    <cofactor evidence="5">
        <name>Fe(2+)</name>
        <dbReference type="ChEBI" id="CHEBI:29033"/>
    </cofactor>
</comment>
<comment type="cofactor">
    <cofactor evidence="10 13">
        <name>a divalent metal cation</name>
        <dbReference type="ChEBI" id="CHEBI:60240"/>
    </cofactor>
    <text evidence="10 13">Binds 1 divalent metal cation per subunit.</text>
</comment>
<keyword evidence="8 10" id="KW-0479">Metal-binding</keyword>
<dbReference type="NCBIfam" id="TIGR01163">
    <property type="entry name" value="rpe"/>
    <property type="match status" value="1"/>
</dbReference>
<dbReference type="InterPro" id="IPR013785">
    <property type="entry name" value="Aldolase_TIM"/>
</dbReference>
<evidence type="ECO:0000313" key="16">
    <source>
        <dbReference type="Proteomes" id="UP000031386"/>
    </source>
</evidence>
<evidence type="ECO:0000256" key="9">
    <source>
        <dbReference type="ARBA" id="ARBA00023235"/>
    </source>
</evidence>
<evidence type="ECO:0000256" key="14">
    <source>
        <dbReference type="PIRSR" id="PIRSR001461-3"/>
    </source>
</evidence>
<dbReference type="EC" id="5.1.3.1" evidence="7 10"/>
<evidence type="ECO:0000313" key="15">
    <source>
        <dbReference type="EMBL" id="AIZ36825.1"/>
    </source>
</evidence>
<dbReference type="EMBL" id="CP009761">
    <property type="protein sequence ID" value="AIZ36825.1"/>
    <property type="molecule type" value="Genomic_DNA"/>
</dbReference>
<evidence type="ECO:0000256" key="1">
    <source>
        <dbReference type="ARBA" id="ARBA00001782"/>
    </source>
</evidence>
<feature type="binding site" evidence="10 14">
    <location>
        <begin position="141"/>
        <end position="144"/>
    </location>
    <ligand>
        <name>substrate</name>
    </ligand>
</feature>
<dbReference type="HAMAP" id="MF_02227">
    <property type="entry name" value="RPE"/>
    <property type="match status" value="1"/>
</dbReference>
<evidence type="ECO:0000256" key="8">
    <source>
        <dbReference type="ARBA" id="ARBA00022723"/>
    </source>
</evidence>
<comment type="cofactor">
    <cofactor evidence="4">
        <name>Zn(2+)</name>
        <dbReference type="ChEBI" id="CHEBI:29105"/>
    </cofactor>
</comment>
<dbReference type="GO" id="GO:0046872">
    <property type="term" value="F:metal ion binding"/>
    <property type="evidence" value="ECO:0007669"/>
    <property type="project" value="UniProtKB-UniRule"/>
</dbReference>
<feature type="binding site" evidence="10 14">
    <location>
        <begin position="196"/>
        <end position="197"/>
    </location>
    <ligand>
        <name>substrate</name>
    </ligand>
</feature>
<dbReference type="InterPro" id="IPR000056">
    <property type="entry name" value="Ribul_P_3_epim-like"/>
</dbReference>
<evidence type="ECO:0000256" key="2">
    <source>
        <dbReference type="ARBA" id="ARBA00001936"/>
    </source>
</evidence>
<dbReference type="STRING" id="33033.NW74_05485"/>
<keyword evidence="10 11" id="KW-0119">Carbohydrate metabolism</keyword>
<dbReference type="RefSeq" id="WP_041954312.1">
    <property type="nucleotide sequence ID" value="NZ_CP009761.1"/>
</dbReference>
<proteinExistence type="inferred from homology"/>
<comment type="cofactor">
    <cofactor evidence="3">
        <name>Co(2+)</name>
        <dbReference type="ChEBI" id="CHEBI:48828"/>
    </cofactor>
</comment>
<protein>
    <recommendedName>
        <fullName evidence="7 10">Ribulose-phosphate 3-epimerase</fullName>
        <ecNumber evidence="7 10">5.1.3.1</ecNumber>
    </recommendedName>
</protein>
<evidence type="ECO:0000256" key="6">
    <source>
        <dbReference type="ARBA" id="ARBA00009541"/>
    </source>
</evidence>
<dbReference type="GO" id="GO:0004750">
    <property type="term" value="F:D-ribulose-phosphate 3-epimerase activity"/>
    <property type="evidence" value="ECO:0007669"/>
    <property type="project" value="UniProtKB-UniRule"/>
</dbReference>
<dbReference type="GO" id="GO:0005737">
    <property type="term" value="C:cytoplasm"/>
    <property type="evidence" value="ECO:0007669"/>
    <property type="project" value="UniProtKB-ARBA"/>
</dbReference>
<feature type="binding site" evidence="10">
    <location>
        <begin position="174"/>
        <end position="176"/>
    </location>
    <ligand>
        <name>substrate</name>
    </ligand>
</feature>
<sequence length="219" mass="24533">MLELSPSLLSADFTNLKSEMEVLDKNGVKYLHLDVMDGMFVPNISFGPMIIKQLRPLTNMIFDVHLMIEDPDRYVQNFKDAGADILTVHYEACKHLHRTVSYIKSLGMKVGVSLNPATNIDVLDYVLEDLDLVLIMSVNPGFGGQSFIPSAIDKIKNLKAKIRERNLNVIVEVDGGVKTTNVKDVIEAGADLIVSGSDVFADKENRIRAYKEIFKNYEK</sequence>
<dbReference type="InterPro" id="IPR011060">
    <property type="entry name" value="RibuloseP-bd_barrel"/>
</dbReference>
<accession>A0A0B4S1X5</accession>
<feature type="binding site" evidence="10 13">
    <location>
        <position position="34"/>
    </location>
    <ligand>
        <name>a divalent metal cation</name>
        <dbReference type="ChEBI" id="CHEBI:60240"/>
    </ligand>
</feature>
<evidence type="ECO:0000256" key="11">
    <source>
        <dbReference type="PIRNR" id="PIRNR001461"/>
    </source>
</evidence>
<dbReference type="SUPFAM" id="SSF51366">
    <property type="entry name" value="Ribulose-phoshate binding barrel"/>
    <property type="match status" value="1"/>
</dbReference>
<feature type="active site" description="Proton acceptor" evidence="10 12">
    <location>
        <position position="34"/>
    </location>
</feature>
<evidence type="ECO:0000256" key="3">
    <source>
        <dbReference type="ARBA" id="ARBA00001941"/>
    </source>
</evidence>